<accession>A0A5N5IRN5</accession>
<evidence type="ECO:0000313" key="2">
    <source>
        <dbReference type="EMBL" id="KAB2637484.1"/>
    </source>
</evidence>
<dbReference type="InterPro" id="IPR044231">
    <property type="entry name" value="SP1/SPL1"/>
</dbReference>
<keyword evidence="2" id="KW-0436">Ligase</keyword>
<evidence type="ECO:0000313" key="3">
    <source>
        <dbReference type="Proteomes" id="UP000327157"/>
    </source>
</evidence>
<proteinExistence type="predicted"/>
<reference evidence="2 3" key="3">
    <citation type="submission" date="2019-11" db="EMBL/GenBank/DDBJ databases">
        <title>A de novo genome assembly of a pear dwarfing rootstock.</title>
        <authorList>
            <person name="Wang F."/>
            <person name="Wang J."/>
            <person name="Li S."/>
            <person name="Zhang Y."/>
            <person name="Fang M."/>
            <person name="Ma L."/>
            <person name="Zhao Y."/>
            <person name="Jiang S."/>
        </authorList>
    </citation>
    <scope>NUCLEOTIDE SEQUENCE [LARGE SCALE GENOMIC DNA]</scope>
    <source>
        <strain evidence="2">S2</strain>
        <tissue evidence="2">Leaf</tissue>
    </source>
</reference>
<feature type="signal peptide" evidence="1">
    <location>
        <begin position="1"/>
        <end position="24"/>
    </location>
</feature>
<reference evidence="2 3" key="1">
    <citation type="submission" date="2019-09" db="EMBL/GenBank/DDBJ databases">
        <authorList>
            <person name="Ou C."/>
        </authorList>
    </citation>
    <scope>NUCLEOTIDE SEQUENCE [LARGE SCALE GENOMIC DNA]</scope>
    <source>
        <strain evidence="2">S2</strain>
        <tissue evidence="2">Leaf</tissue>
    </source>
</reference>
<comment type="caution">
    <text evidence="2">The sequence shown here is derived from an EMBL/GenBank/DDBJ whole genome shotgun (WGS) entry which is preliminary data.</text>
</comment>
<keyword evidence="1" id="KW-0732">Signal</keyword>
<dbReference type="Proteomes" id="UP000327157">
    <property type="component" value="Chromosome 5"/>
</dbReference>
<dbReference type="GO" id="GO:0016567">
    <property type="term" value="P:protein ubiquitination"/>
    <property type="evidence" value="ECO:0007669"/>
    <property type="project" value="InterPro"/>
</dbReference>
<name>A0A5N5IRN5_9ROSA</name>
<dbReference type="GO" id="GO:0004842">
    <property type="term" value="F:ubiquitin-protein transferase activity"/>
    <property type="evidence" value="ECO:0007669"/>
    <property type="project" value="InterPro"/>
</dbReference>
<dbReference type="PANTHER" id="PTHR47568">
    <property type="match status" value="1"/>
</dbReference>
<dbReference type="GO" id="GO:0016874">
    <property type="term" value="F:ligase activity"/>
    <property type="evidence" value="ECO:0007669"/>
    <property type="project" value="UniProtKB-KW"/>
</dbReference>
<dbReference type="OrthoDB" id="66726at2759"/>
<sequence>MLPWGGLSCCLSGAALYLLGRSSGRDAEILKSATRINQLKELAKLLDSECRLPLVVAVSGRVSSETPINCEFTVLRGVVVEETNNIFLKHNGAGSWIQDYALMLSMSKEVLWMMDLVVCLWWEHELPQDLCCRLQVRLSTTNVQCSLTVRECVIPVCYFAKEASCSVLKEDGELKFSALFKEKQEITIEKAMCNKRKCITIVKGLHLFGELSVVLYPFFRRPWFFLFFGAFVCSLQSCLCSRPMIAVSSKSRGKESTDSSSQLNNLQLNSEIVGTSKVDCDLGDQKKEGERSDFVEDFFFIENTDVSLLSVTE</sequence>
<evidence type="ECO:0000256" key="1">
    <source>
        <dbReference type="SAM" id="SignalP"/>
    </source>
</evidence>
<organism evidence="2 3">
    <name type="scientific">Pyrus ussuriensis x Pyrus communis</name>
    <dbReference type="NCBI Taxonomy" id="2448454"/>
    <lineage>
        <taxon>Eukaryota</taxon>
        <taxon>Viridiplantae</taxon>
        <taxon>Streptophyta</taxon>
        <taxon>Embryophyta</taxon>
        <taxon>Tracheophyta</taxon>
        <taxon>Spermatophyta</taxon>
        <taxon>Magnoliopsida</taxon>
        <taxon>eudicotyledons</taxon>
        <taxon>Gunneridae</taxon>
        <taxon>Pentapetalae</taxon>
        <taxon>rosids</taxon>
        <taxon>fabids</taxon>
        <taxon>Rosales</taxon>
        <taxon>Rosaceae</taxon>
        <taxon>Amygdaloideae</taxon>
        <taxon>Maleae</taxon>
        <taxon>Pyrus</taxon>
    </lineage>
</organism>
<dbReference type="PANTHER" id="PTHR47568:SF2">
    <property type="entry name" value="E3 UBIQUITIN-PROTEIN LIGASE SP1-RELATED"/>
    <property type="match status" value="1"/>
</dbReference>
<dbReference type="AlphaFoldDB" id="A0A5N5IRN5"/>
<dbReference type="EMBL" id="SMOL01000004">
    <property type="protein sequence ID" value="KAB2637484.1"/>
    <property type="molecule type" value="Genomic_DNA"/>
</dbReference>
<reference evidence="3" key="2">
    <citation type="submission" date="2019-10" db="EMBL/GenBank/DDBJ databases">
        <title>A de novo genome assembly of a pear dwarfing rootstock.</title>
        <authorList>
            <person name="Wang F."/>
            <person name="Wang J."/>
            <person name="Li S."/>
            <person name="Zhang Y."/>
            <person name="Fang M."/>
            <person name="Ma L."/>
            <person name="Zhao Y."/>
            <person name="Jiang S."/>
        </authorList>
    </citation>
    <scope>NUCLEOTIDE SEQUENCE [LARGE SCALE GENOMIC DNA]</scope>
</reference>
<feature type="chain" id="PRO_5024400021" evidence="1">
    <location>
        <begin position="25"/>
        <end position="313"/>
    </location>
</feature>
<protein>
    <submittedName>
        <fullName evidence="2">Mitochondrial ubiquitin ligase activator of nfkb 1-A</fullName>
    </submittedName>
</protein>
<keyword evidence="3" id="KW-1185">Reference proteome</keyword>
<gene>
    <name evidence="2" type="ORF">D8674_028018</name>
</gene>